<reference evidence="3 4" key="1">
    <citation type="submission" date="2016-09" db="EMBL/GenBank/DDBJ databases">
        <title>Extensive genetic diversity and differential bi-allelic expression allows diatom success in the polar Southern Ocean.</title>
        <authorList>
            <consortium name="DOE Joint Genome Institute"/>
            <person name="Mock T."/>
            <person name="Otillar R.P."/>
            <person name="Strauss J."/>
            <person name="Dupont C."/>
            <person name="Frickenhaus S."/>
            <person name="Maumus F."/>
            <person name="Mcmullan M."/>
            <person name="Sanges R."/>
            <person name="Schmutz J."/>
            <person name="Toseland A."/>
            <person name="Valas R."/>
            <person name="Veluchamy A."/>
            <person name="Ward B.J."/>
            <person name="Allen A."/>
            <person name="Barry K."/>
            <person name="Falciatore A."/>
            <person name="Ferrante M."/>
            <person name="Fortunato A.E."/>
            <person name="Gloeckner G."/>
            <person name="Gruber A."/>
            <person name="Hipkin R."/>
            <person name="Janech M."/>
            <person name="Kroth P."/>
            <person name="Leese F."/>
            <person name="Lindquist E."/>
            <person name="Lyon B.R."/>
            <person name="Martin J."/>
            <person name="Mayer C."/>
            <person name="Parker M."/>
            <person name="Quesneville H."/>
            <person name="Raymond J."/>
            <person name="Uhlig C."/>
            <person name="Valentin K.U."/>
            <person name="Worden A.Z."/>
            <person name="Armbrust E.V."/>
            <person name="Bowler C."/>
            <person name="Green B."/>
            <person name="Moulton V."/>
            <person name="Van Oosterhout C."/>
            <person name="Grigoriev I."/>
        </authorList>
    </citation>
    <scope>NUCLEOTIDE SEQUENCE [LARGE SCALE GENOMIC DNA]</scope>
    <source>
        <strain evidence="3 4">CCMP1102</strain>
    </source>
</reference>
<accession>A0A1E7FXS6</accession>
<evidence type="ECO:0000313" key="4">
    <source>
        <dbReference type="Proteomes" id="UP000095751"/>
    </source>
</evidence>
<name>A0A1E7FXS6_9STRA</name>
<evidence type="ECO:0000256" key="1">
    <source>
        <dbReference type="SAM" id="Coils"/>
    </source>
</evidence>
<dbReference type="Proteomes" id="UP000095751">
    <property type="component" value="Unassembled WGS sequence"/>
</dbReference>
<dbReference type="EMBL" id="KV784353">
    <property type="protein sequence ID" value="OEU22950.1"/>
    <property type="molecule type" value="Genomic_DNA"/>
</dbReference>
<sequence>MSDDRFYKERKKDCQDIIETAWTADGISQLQKLRPGNYIADAAQIIKALHDKDYLNWWKLSDKPGVYPRSCSKCACMLLVDAFKRPGFYGNSSRARGGNVASASASPVLKTSIELLILHGFLERGSGREKKMTGLNDDFRKTLCSADDETTDSNKTAMTKVNALWNTKEPTIPEAVEKDSVVKRLTSELATLNIIDEDLDVKAQNIYDKFAETTTKVEELHTAAKTHIDTLQKEIAESSSNITTIYGNINELPSVLTNLQVQQAVASTKYKAARGDTTNRFNDLEKDLENVRASLHSYKVVVDGSVVLHTRAKTNINKLQVELTTAQSAIEKIINSIKEHSPSLEKLRTELDEAQSSYEAAVAGTSKKDVELKAAMETARLANSNEITISEGRRNLKKALIFTMKEGFKFQDWYCDNGLVRPEVEGILCIFVDFPIFFSLVELEALLGCKAGNNNVKIALQKMVEEDMLILKEDHTRTQKYYLGTVARAILENRSIPDIRDARPTGHAKSAQAYIKAGKLHANKIGEKKENDKKRKAEQAVTTSAAAPIVSPDGKEKTAKRTSSMDGDKAKLPAMNNGSSKETALEVGSEEDTEGDSTSEENDSTRYV</sequence>
<protein>
    <submittedName>
        <fullName evidence="3">Uncharacterized protein</fullName>
    </submittedName>
</protein>
<dbReference type="KEGG" id="fcy:FRACYDRAFT_233112"/>
<keyword evidence="1" id="KW-0175">Coiled coil</keyword>
<dbReference type="InParanoid" id="A0A1E7FXS6"/>
<gene>
    <name evidence="3" type="ORF">FRACYDRAFT_233112</name>
</gene>
<proteinExistence type="predicted"/>
<evidence type="ECO:0000313" key="3">
    <source>
        <dbReference type="EMBL" id="OEU22950.1"/>
    </source>
</evidence>
<organism evidence="3 4">
    <name type="scientific">Fragilariopsis cylindrus CCMP1102</name>
    <dbReference type="NCBI Taxonomy" id="635003"/>
    <lineage>
        <taxon>Eukaryota</taxon>
        <taxon>Sar</taxon>
        <taxon>Stramenopiles</taxon>
        <taxon>Ochrophyta</taxon>
        <taxon>Bacillariophyta</taxon>
        <taxon>Bacillariophyceae</taxon>
        <taxon>Bacillariophycidae</taxon>
        <taxon>Bacillariales</taxon>
        <taxon>Bacillariaceae</taxon>
        <taxon>Fragilariopsis</taxon>
    </lineage>
</organism>
<evidence type="ECO:0000256" key="2">
    <source>
        <dbReference type="SAM" id="MobiDB-lite"/>
    </source>
</evidence>
<keyword evidence="4" id="KW-1185">Reference proteome</keyword>
<feature type="compositionally biased region" description="Acidic residues" evidence="2">
    <location>
        <begin position="588"/>
        <end position="602"/>
    </location>
</feature>
<feature type="region of interest" description="Disordered" evidence="2">
    <location>
        <begin position="525"/>
        <end position="608"/>
    </location>
</feature>
<dbReference type="SUPFAM" id="SSF58100">
    <property type="entry name" value="Bacterial hemolysins"/>
    <property type="match status" value="1"/>
</dbReference>
<dbReference type="AlphaFoldDB" id="A0A1E7FXS6"/>
<feature type="coiled-coil region" evidence="1">
    <location>
        <begin position="316"/>
        <end position="364"/>
    </location>
</feature>
<feature type="compositionally biased region" description="Basic and acidic residues" evidence="2">
    <location>
        <begin position="525"/>
        <end position="538"/>
    </location>
</feature>